<dbReference type="KEGG" id="cbx:Cenrod_1288"/>
<dbReference type="SMART" id="SM01152">
    <property type="entry name" value="DUF167"/>
    <property type="match status" value="1"/>
</dbReference>
<dbReference type="Pfam" id="PF02594">
    <property type="entry name" value="DUF167"/>
    <property type="match status" value="1"/>
</dbReference>
<dbReference type="RefSeq" id="WP_022772503.1">
    <property type="nucleotide sequence ID" value="NC_022576.1"/>
</dbReference>
<proteinExistence type="inferred from homology"/>
<dbReference type="HAMAP" id="MF_00634">
    <property type="entry name" value="UPF0235"/>
    <property type="match status" value="1"/>
</dbReference>
<name>U5NAX4_9BURK</name>
<protein>
    <recommendedName>
        <fullName evidence="2">UPF0235 protein Cenrod_1288</fullName>
    </recommendedName>
</protein>
<dbReference type="STRING" id="946483.Cenrod_1288"/>
<evidence type="ECO:0000313" key="4">
    <source>
        <dbReference type="Proteomes" id="UP000017184"/>
    </source>
</evidence>
<organism evidence="3 4">
    <name type="scientific">Candidatus Symbiobacter mobilis CR</name>
    <dbReference type="NCBI Taxonomy" id="946483"/>
    <lineage>
        <taxon>Bacteria</taxon>
        <taxon>Pseudomonadati</taxon>
        <taxon>Pseudomonadota</taxon>
        <taxon>Betaproteobacteria</taxon>
        <taxon>Burkholderiales</taxon>
        <taxon>Comamonadaceae</taxon>
    </lineage>
</organism>
<dbReference type="SUPFAM" id="SSF69786">
    <property type="entry name" value="YggU-like"/>
    <property type="match status" value="1"/>
</dbReference>
<dbReference type="eggNOG" id="COG1872">
    <property type="taxonomic scope" value="Bacteria"/>
</dbReference>
<gene>
    <name evidence="3" type="ORF">Cenrod_1288</name>
</gene>
<accession>U5NAX4</accession>
<dbReference type="InterPro" id="IPR003746">
    <property type="entry name" value="DUF167"/>
</dbReference>
<dbReference type="HOGENOM" id="CLU_130694_5_0_4"/>
<evidence type="ECO:0000256" key="2">
    <source>
        <dbReference type="HAMAP-Rule" id="MF_00634"/>
    </source>
</evidence>
<comment type="similarity">
    <text evidence="1 2">Belongs to the UPF0235 family.</text>
</comment>
<dbReference type="EMBL" id="CP004885">
    <property type="protein sequence ID" value="AGX87378.1"/>
    <property type="molecule type" value="Genomic_DNA"/>
</dbReference>
<dbReference type="InterPro" id="IPR036591">
    <property type="entry name" value="YggU-like_sf"/>
</dbReference>
<keyword evidence="4" id="KW-1185">Reference proteome</keyword>
<dbReference type="OrthoDB" id="9800587at2"/>
<evidence type="ECO:0000256" key="1">
    <source>
        <dbReference type="ARBA" id="ARBA00010364"/>
    </source>
</evidence>
<dbReference type="NCBIfam" id="TIGR00251">
    <property type="entry name" value="DUF167 family protein"/>
    <property type="match status" value="1"/>
</dbReference>
<dbReference type="Gene3D" id="3.30.1200.10">
    <property type="entry name" value="YggU-like"/>
    <property type="match status" value="1"/>
</dbReference>
<dbReference type="Proteomes" id="UP000017184">
    <property type="component" value="Chromosome"/>
</dbReference>
<sequence>MQDRKPPSPAWCSWDGDTLMLNVLGHAGARRDAIGKPHGDVLKVSVAAAPEQGRATEAMQRFLAAQFGVPVGKVELEFGRTSPRKRFRIQCPTRWPAGLEQPGRPLGGTVRGG</sequence>
<dbReference type="AlphaFoldDB" id="U5NAX4"/>
<evidence type="ECO:0000313" key="3">
    <source>
        <dbReference type="EMBL" id="AGX87378.1"/>
    </source>
</evidence>
<reference evidence="3 4" key="1">
    <citation type="journal article" date="2013" name="Genome Biol.">
        <title>Genomic analysis reveals key aspects of prokaryotic symbiosis in the phototrophic consortium "Chlorochromatium aggregatum".</title>
        <authorList>
            <person name="Liu Z."/>
            <person name="Muller J."/>
            <person name="Li T."/>
            <person name="Alvey R.M."/>
            <person name="Vogl K."/>
            <person name="Frigaard N.U."/>
            <person name="Rockwell N.C."/>
            <person name="Boyd E.S."/>
            <person name="Tomsho L.P."/>
            <person name="Schuster S.C."/>
            <person name="Henke P."/>
            <person name="Rohde M."/>
            <person name="Overmann J."/>
            <person name="Bryant D.A."/>
        </authorList>
    </citation>
    <scope>NUCLEOTIDE SEQUENCE [LARGE SCALE GENOMIC DNA]</scope>
    <source>
        <strain evidence="3">CR</strain>
    </source>
</reference>